<evidence type="ECO:0000313" key="1">
    <source>
        <dbReference type="EMBL" id="KIK03380.1"/>
    </source>
</evidence>
<name>A0A0C9WVC2_9AGAR</name>
<proteinExistence type="predicted"/>
<accession>A0A0C9WVC2</accession>
<reference evidence="2" key="2">
    <citation type="submission" date="2015-01" db="EMBL/GenBank/DDBJ databases">
        <title>Evolutionary Origins and Diversification of the Mycorrhizal Mutualists.</title>
        <authorList>
            <consortium name="DOE Joint Genome Institute"/>
            <consortium name="Mycorrhizal Genomics Consortium"/>
            <person name="Kohler A."/>
            <person name="Kuo A."/>
            <person name="Nagy L.G."/>
            <person name="Floudas D."/>
            <person name="Copeland A."/>
            <person name="Barry K.W."/>
            <person name="Cichocki N."/>
            <person name="Veneault-Fourrey C."/>
            <person name="LaButti K."/>
            <person name="Lindquist E.A."/>
            <person name="Lipzen A."/>
            <person name="Lundell T."/>
            <person name="Morin E."/>
            <person name="Murat C."/>
            <person name="Riley R."/>
            <person name="Ohm R."/>
            <person name="Sun H."/>
            <person name="Tunlid A."/>
            <person name="Henrissat B."/>
            <person name="Grigoriev I.V."/>
            <person name="Hibbett D.S."/>
            <person name="Martin F."/>
        </authorList>
    </citation>
    <scope>NUCLEOTIDE SEQUENCE [LARGE SCALE GENOMIC DNA]</scope>
    <source>
        <strain evidence="2">LaAM-08-1</strain>
    </source>
</reference>
<reference evidence="1 2" key="1">
    <citation type="submission" date="2014-04" db="EMBL/GenBank/DDBJ databases">
        <authorList>
            <consortium name="DOE Joint Genome Institute"/>
            <person name="Kuo A."/>
            <person name="Kohler A."/>
            <person name="Nagy L.G."/>
            <person name="Floudas D."/>
            <person name="Copeland A."/>
            <person name="Barry K.W."/>
            <person name="Cichocki N."/>
            <person name="Veneault-Fourrey C."/>
            <person name="LaButti K."/>
            <person name="Lindquist E.A."/>
            <person name="Lipzen A."/>
            <person name="Lundell T."/>
            <person name="Morin E."/>
            <person name="Murat C."/>
            <person name="Sun H."/>
            <person name="Tunlid A."/>
            <person name="Henrissat B."/>
            <person name="Grigoriev I.V."/>
            <person name="Hibbett D.S."/>
            <person name="Martin F."/>
            <person name="Nordberg H.P."/>
            <person name="Cantor M.N."/>
            <person name="Hua S.X."/>
        </authorList>
    </citation>
    <scope>NUCLEOTIDE SEQUENCE [LARGE SCALE GENOMIC DNA]</scope>
    <source>
        <strain evidence="1 2">LaAM-08-1</strain>
    </source>
</reference>
<dbReference type="Proteomes" id="UP000054477">
    <property type="component" value="Unassembled WGS sequence"/>
</dbReference>
<protein>
    <submittedName>
        <fullName evidence="1">Uncharacterized protein</fullName>
    </submittedName>
</protein>
<gene>
    <name evidence="1" type="ORF">K443DRAFT_676860</name>
</gene>
<dbReference type="AlphaFoldDB" id="A0A0C9WVC2"/>
<organism evidence="1 2">
    <name type="scientific">Laccaria amethystina LaAM-08-1</name>
    <dbReference type="NCBI Taxonomy" id="1095629"/>
    <lineage>
        <taxon>Eukaryota</taxon>
        <taxon>Fungi</taxon>
        <taxon>Dikarya</taxon>
        <taxon>Basidiomycota</taxon>
        <taxon>Agaricomycotina</taxon>
        <taxon>Agaricomycetes</taxon>
        <taxon>Agaricomycetidae</taxon>
        <taxon>Agaricales</taxon>
        <taxon>Agaricineae</taxon>
        <taxon>Hydnangiaceae</taxon>
        <taxon>Laccaria</taxon>
    </lineage>
</organism>
<dbReference type="EMBL" id="KN838581">
    <property type="protein sequence ID" value="KIK03380.1"/>
    <property type="molecule type" value="Genomic_DNA"/>
</dbReference>
<sequence length="86" mass="9890">MHGAAVEDDRILQEVIVCSWRRLCRRSLSAWASRQPDIRGNANQFISRSVTYVSLKPSRDTILVKTNGDTSFRTCIRCRHGLLPFR</sequence>
<dbReference type="HOGENOM" id="CLU_2498212_0_0_1"/>
<evidence type="ECO:0000313" key="2">
    <source>
        <dbReference type="Proteomes" id="UP000054477"/>
    </source>
</evidence>
<keyword evidence="2" id="KW-1185">Reference proteome</keyword>